<dbReference type="PANTHER" id="PTHR43877">
    <property type="entry name" value="AMINOALKYLPHOSPHONATE N-ACETYLTRANSFERASE-RELATED-RELATED"/>
    <property type="match status" value="1"/>
</dbReference>
<accession>A0ABQ2A7D0</accession>
<dbReference type="Proteomes" id="UP000605427">
    <property type="component" value="Unassembled WGS sequence"/>
</dbReference>
<evidence type="ECO:0000313" key="5">
    <source>
        <dbReference type="Proteomes" id="UP000605427"/>
    </source>
</evidence>
<evidence type="ECO:0000259" key="3">
    <source>
        <dbReference type="PROSITE" id="PS51186"/>
    </source>
</evidence>
<dbReference type="InterPro" id="IPR016181">
    <property type="entry name" value="Acyl_CoA_acyltransferase"/>
</dbReference>
<name>A0ABQ2A7D0_9BACL</name>
<dbReference type="InterPro" id="IPR000182">
    <property type="entry name" value="GNAT_dom"/>
</dbReference>
<keyword evidence="1" id="KW-0808">Transferase</keyword>
<gene>
    <name evidence="4" type="primary">yyaR</name>
    <name evidence="4" type="ORF">GCM10007362_44130</name>
</gene>
<dbReference type="SUPFAM" id="SSF55729">
    <property type="entry name" value="Acyl-CoA N-acyltransferases (Nat)"/>
    <property type="match status" value="1"/>
</dbReference>
<dbReference type="EMBL" id="BMDD01000006">
    <property type="protein sequence ID" value="GGH85816.1"/>
    <property type="molecule type" value="Genomic_DNA"/>
</dbReference>
<organism evidence="4 5">
    <name type="scientific">Saccharibacillus endophyticus</name>
    <dbReference type="NCBI Taxonomy" id="2060666"/>
    <lineage>
        <taxon>Bacteria</taxon>
        <taxon>Bacillati</taxon>
        <taxon>Bacillota</taxon>
        <taxon>Bacilli</taxon>
        <taxon>Bacillales</taxon>
        <taxon>Paenibacillaceae</taxon>
        <taxon>Saccharibacillus</taxon>
    </lineage>
</organism>
<keyword evidence="5" id="KW-1185">Reference proteome</keyword>
<evidence type="ECO:0000313" key="4">
    <source>
        <dbReference type="EMBL" id="GGH85816.1"/>
    </source>
</evidence>
<dbReference type="InterPro" id="IPR050832">
    <property type="entry name" value="Bact_Acetyltransf"/>
</dbReference>
<keyword evidence="2" id="KW-0012">Acyltransferase</keyword>
<protein>
    <recommendedName>
        <fullName evidence="3">N-acetyltransferase domain-containing protein</fullName>
    </recommendedName>
</protein>
<reference evidence="5" key="1">
    <citation type="journal article" date="2019" name="Int. J. Syst. Evol. Microbiol.">
        <title>The Global Catalogue of Microorganisms (GCM) 10K type strain sequencing project: providing services to taxonomists for standard genome sequencing and annotation.</title>
        <authorList>
            <consortium name="The Broad Institute Genomics Platform"/>
            <consortium name="The Broad Institute Genome Sequencing Center for Infectious Disease"/>
            <person name="Wu L."/>
            <person name="Ma J."/>
        </authorList>
    </citation>
    <scope>NUCLEOTIDE SEQUENCE [LARGE SCALE GENOMIC DNA]</scope>
    <source>
        <strain evidence="5">CCM 8702</strain>
    </source>
</reference>
<comment type="caution">
    <text evidence="4">The sequence shown here is derived from an EMBL/GenBank/DDBJ whole genome shotgun (WGS) entry which is preliminary data.</text>
</comment>
<dbReference type="Pfam" id="PF00583">
    <property type="entry name" value="Acetyltransf_1"/>
    <property type="match status" value="1"/>
</dbReference>
<dbReference type="Gene3D" id="3.40.630.30">
    <property type="match status" value="1"/>
</dbReference>
<proteinExistence type="predicted"/>
<dbReference type="PANTHER" id="PTHR43877:SF2">
    <property type="entry name" value="AMINOALKYLPHOSPHONATE N-ACETYLTRANSFERASE-RELATED"/>
    <property type="match status" value="1"/>
</dbReference>
<dbReference type="RefSeq" id="WP_172246719.1">
    <property type="nucleotide sequence ID" value="NZ_BMDD01000006.1"/>
</dbReference>
<evidence type="ECO:0000256" key="2">
    <source>
        <dbReference type="ARBA" id="ARBA00023315"/>
    </source>
</evidence>
<dbReference type="PROSITE" id="PS51186">
    <property type="entry name" value="GNAT"/>
    <property type="match status" value="1"/>
</dbReference>
<dbReference type="InterPro" id="IPR008125">
    <property type="entry name" value="Streptothricin_AcTrfase"/>
</dbReference>
<dbReference type="PRINTS" id="PR01754">
    <property type="entry name" value="SACTRNSFRASE"/>
</dbReference>
<feature type="domain" description="N-acetyltransferase" evidence="3">
    <location>
        <begin position="34"/>
        <end position="184"/>
    </location>
</feature>
<dbReference type="CDD" id="cd04301">
    <property type="entry name" value="NAT_SF"/>
    <property type="match status" value="1"/>
</dbReference>
<evidence type="ECO:0000256" key="1">
    <source>
        <dbReference type="ARBA" id="ARBA00022679"/>
    </source>
</evidence>
<sequence>MEETHQAKGIRIVRFDIEHIPYVNDMNETFPIFGRLVPGFHNGVWTHAEEMFDKTSFICFPEDRLDWESYIGNDEKVIFLAFYGAECVGQIRLVRDWTRYAYIENIAVRGSHRGRGVSAMLMEQAERWAREQELFGLSLEAQDDNLAACRFYLKQGMVLGGADTLKQAANPEIGLTLYFYKIFDSSILE</sequence>